<dbReference type="Gene3D" id="1.10.357.10">
    <property type="entry name" value="Tetracycline Repressor, domain 2"/>
    <property type="match status" value="1"/>
</dbReference>
<dbReference type="PROSITE" id="PS50977">
    <property type="entry name" value="HTH_TETR_2"/>
    <property type="match status" value="1"/>
</dbReference>
<keyword evidence="3" id="KW-0804">Transcription</keyword>
<evidence type="ECO:0000259" key="5">
    <source>
        <dbReference type="PROSITE" id="PS50977"/>
    </source>
</evidence>
<evidence type="ECO:0000313" key="6">
    <source>
        <dbReference type="EMBL" id="VZO40227.1"/>
    </source>
</evidence>
<dbReference type="PRINTS" id="PR00455">
    <property type="entry name" value="HTHTETR"/>
</dbReference>
<dbReference type="AlphaFoldDB" id="A0A7M4DRY3"/>
<dbReference type="PANTHER" id="PTHR30055">
    <property type="entry name" value="HTH-TYPE TRANSCRIPTIONAL REGULATOR RUTR"/>
    <property type="match status" value="1"/>
</dbReference>
<comment type="caution">
    <text evidence="6">The sequence shown here is derived from an EMBL/GenBank/DDBJ whole genome shotgun (WGS) entry which is preliminary data.</text>
</comment>
<keyword evidence="7" id="KW-1185">Reference proteome</keyword>
<dbReference type="InterPro" id="IPR023772">
    <property type="entry name" value="DNA-bd_HTH_TetR-type_CS"/>
</dbReference>
<evidence type="ECO:0000256" key="4">
    <source>
        <dbReference type="PROSITE-ProRule" id="PRU00335"/>
    </source>
</evidence>
<accession>A0A7M4DRY3</accession>
<dbReference type="Proteomes" id="UP000419743">
    <property type="component" value="Unassembled WGS sequence"/>
</dbReference>
<evidence type="ECO:0000256" key="2">
    <source>
        <dbReference type="ARBA" id="ARBA00023125"/>
    </source>
</evidence>
<name>A0A7M4DRY3_9MICO</name>
<organism evidence="6 7">
    <name type="scientific">Occultella aeris</name>
    <dbReference type="NCBI Taxonomy" id="2761496"/>
    <lineage>
        <taxon>Bacteria</taxon>
        <taxon>Bacillati</taxon>
        <taxon>Actinomycetota</taxon>
        <taxon>Actinomycetes</taxon>
        <taxon>Micrococcales</taxon>
        <taxon>Ruaniaceae</taxon>
        <taxon>Occultella</taxon>
    </lineage>
</organism>
<keyword evidence="1" id="KW-0805">Transcription regulation</keyword>
<evidence type="ECO:0000256" key="1">
    <source>
        <dbReference type="ARBA" id="ARBA00023015"/>
    </source>
</evidence>
<evidence type="ECO:0000256" key="3">
    <source>
        <dbReference type="ARBA" id="ARBA00023163"/>
    </source>
</evidence>
<dbReference type="InterPro" id="IPR001647">
    <property type="entry name" value="HTH_TetR"/>
</dbReference>
<dbReference type="Pfam" id="PF00440">
    <property type="entry name" value="TetR_N"/>
    <property type="match status" value="1"/>
</dbReference>
<gene>
    <name evidence="6" type="primary">mtrR</name>
    <name evidence="6" type="ORF">HALOF300_04930</name>
</gene>
<protein>
    <submittedName>
        <fullName evidence="6">HTH-type transcriptional regulator MtrR</fullName>
    </submittedName>
</protein>
<dbReference type="GO" id="GO:0000976">
    <property type="term" value="F:transcription cis-regulatory region binding"/>
    <property type="evidence" value="ECO:0007669"/>
    <property type="project" value="TreeGrafter"/>
</dbReference>
<feature type="DNA-binding region" description="H-T-H motif" evidence="4">
    <location>
        <begin position="38"/>
        <end position="57"/>
    </location>
</feature>
<dbReference type="PROSITE" id="PS01081">
    <property type="entry name" value="HTH_TETR_1"/>
    <property type="match status" value="1"/>
</dbReference>
<evidence type="ECO:0000313" key="7">
    <source>
        <dbReference type="Proteomes" id="UP000419743"/>
    </source>
</evidence>
<reference evidence="6 7" key="1">
    <citation type="submission" date="2019-11" db="EMBL/GenBank/DDBJ databases">
        <authorList>
            <person name="Criscuolo A."/>
        </authorList>
    </citation>
    <scope>NUCLEOTIDE SEQUENCE [LARGE SCALE GENOMIC DNA]</scope>
    <source>
        <strain evidence="6">CIP111667</strain>
    </source>
</reference>
<dbReference type="InterPro" id="IPR009057">
    <property type="entry name" value="Homeodomain-like_sf"/>
</dbReference>
<dbReference type="RefSeq" id="WP_156743491.1">
    <property type="nucleotide sequence ID" value="NZ_CACRYJ010000068.1"/>
</dbReference>
<proteinExistence type="predicted"/>
<dbReference type="PANTHER" id="PTHR30055:SF234">
    <property type="entry name" value="HTH-TYPE TRANSCRIPTIONAL REGULATOR BETI"/>
    <property type="match status" value="1"/>
</dbReference>
<dbReference type="InterPro" id="IPR050109">
    <property type="entry name" value="HTH-type_TetR-like_transc_reg"/>
</dbReference>
<dbReference type="EMBL" id="CACRYJ010000068">
    <property type="protein sequence ID" value="VZO40227.1"/>
    <property type="molecule type" value="Genomic_DNA"/>
</dbReference>
<dbReference type="SUPFAM" id="SSF46689">
    <property type="entry name" value="Homeodomain-like"/>
    <property type="match status" value="1"/>
</dbReference>
<dbReference type="GO" id="GO:0003700">
    <property type="term" value="F:DNA-binding transcription factor activity"/>
    <property type="evidence" value="ECO:0007669"/>
    <property type="project" value="TreeGrafter"/>
</dbReference>
<sequence length="191" mass="20201">MPVGDSTPRRDGRTTDTRQRIESTALQLFVTKGFAATSLKDIADELGITKAALYYHFPAKADLARGVFQPFIDDVDAVLDDLGGRRLPAEDVLAAYAGALLPHRGALAATLRDPGAVADLDLEGASFRWLAKLSALLGYEEATAESRVRTAVAVGGLTRALVLPEIEDEQARAVAVEAAVAALGRGTTAER</sequence>
<feature type="domain" description="HTH tetR-type" evidence="5">
    <location>
        <begin position="15"/>
        <end position="75"/>
    </location>
</feature>
<keyword evidence="2 4" id="KW-0238">DNA-binding</keyword>